<dbReference type="GO" id="GO:0008897">
    <property type="term" value="F:holo-[acyl-carrier-protein] synthase activity"/>
    <property type="evidence" value="ECO:0007669"/>
    <property type="project" value="InterPro"/>
</dbReference>
<dbReference type="EMBL" id="FOFU01000004">
    <property type="protein sequence ID" value="SEQ36182.1"/>
    <property type="molecule type" value="Genomic_DNA"/>
</dbReference>
<dbReference type="Gene3D" id="3.90.470.20">
    <property type="entry name" value="4'-phosphopantetheinyl transferase domain"/>
    <property type="match status" value="1"/>
</dbReference>
<dbReference type="SUPFAM" id="SSF56214">
    <property type="entry name" value="4'-phosphopantetheinyl transferase"/>
    <property type="match status" value="1"/>
</dbReference>
<dbReference type="OrthoDB" id="9808281at2"/>
<dbReference type="AlphaFoldDB" id="A0A1H9FE48"/>
<evidence type="ECO:0000313" key="2">
    <source>
        <dbReference type="EMBL" id="SEQ36182.1"/>
    </source>
</evidence>
<organism evidence="2 3">
    <name type="scientific">Treponema bryantii</name>
    <dbReference type="NCBI Taxonomy" id="163"/>
    <lineage>
        <taxon>Bacteria</taxon>
        <taxon>Pseudomonadati</taxon>
        <taxon>Spirochaetota</taxon>
        <taxon>Spirochaetia</taxon>
        <taxon>Spirochaetales</taxon>
        <taxon>Treponemataceae</taxon>
        <taxon>Treponema</taxon>
    </lineage>
</organism>
<dbReference type="InterPro" id="IPR037143">
    <property type="entry name" value="4-PPantetheinyl_Trfase_dom_sf"/>
</dbReference>
<evidence type="ECO:0008006" key="4">
    <source>
        <dbReference type="Google" id="ProtNLM"/>
    </source>
</evidence>
<evidence type="ECO:0000256" key="1">
    <source>
        <dbReference type="ARBA" id="ARBA00022679"/>
    </source>
</evidence>
<dbReference type="GO" id="GO:0005829">
    <property type="term" value="C:cytosol"/>
    <property type="evidence" value="ECO:0007669"/>
    <property type="project" value="TreeGrafter"/>
</dbReference>
<reference evidence="2 3" key="1">
    <citation type="submission" date="2016-10" db="EMBL/GenBank/DDBJ databases">
        <authorList>
            <person name="de Groot N.N."/>
        </authorList>
    </citation>
    <scope>NUCLEOTIDE SEQUENCE [LARGE SCALE GENOMIC DNA]</scope>
    <source>
        <strain evidence="2 3">B25</strain>
    </source>
</reference>
<sequence length="201" mass="23425">MSTKLYVANTEPLKKVSLFEYFYELVPEYRQKKIDFFLQNKDKYLSLGAGVLLSYALKNQNEDESNLLIRYTLNGKPFFENRSNLFFSLSHSNEMVMCALSSKRVGCDVEFLDRQSEINIDEWTTLESYSKAFDIPVDSIVTGLHGNIEYSCIKTINLSKDYIFKLYTEEKYSVELIDFDELYYKQGLVNTIMYNLGGKNL</sequence>
<proteinExistence type="predicted"/>
<dbReference type="Proteomes" id="UP000182360">
    <property type="component" value="Unassembled WGS sequence"/>
</dbReference>
<keyword evidence="1" id="KW-0808">Transferase</keyword>
<dbReference type="RefSeq" id="WP_074642742.1">
    <property type="nucleotide sequence ID" value="NZ_FOFU01000004.1"/>
</dbReference>
<dbReference type="GO" id="GO:0019878">
    <property type="term" value="P:lysine biosynthetic process via aminoadipic acid"/>
    <property type="evidence" value="ECO:0007669"/>
    <property type="project" value="TreeGrafter"/>
</dbReference>
<name>A0A1H9FE48_9SPIR</name>
<keyword evidence="3" id="KW-1185">Reference proteome</keyword>
<dbReference type="InterPro" id="IPR050559">
    <property type="entry name" value="P-Pant_transferase_sf"/>
</dbReference>
<dbReference type="GO" id="GO:0000287">
    <property type="term" value="F:magnesium ion binding"/>
    <property type="evidence" value="ECO:0007669"/>
    <property type="project" value="InterPro"/>
</dbReference>
<dbReference type="PANTHER" id="PTHR12215:SF10">
    <property type="entry name" value="L-AMINOADIPATE-SEMIALDEHYDE DEHYDROGENASE-PHOSPHOPANTETHEINYL TRANSFERASE"/>
    <property type="match status" value="1"/>
</dbReference>
<accession>A0A1H9FE48</accession>
<dbReference type="PANTHER" id="PTHR12215">
    <property type="entry name" value="PHOSPHOPANTETHEINE TRANSFERASE"/>
    <property type="match status" value="1"/>
</dbReference>
<gene>
    <name evidence="2" type="ORF">SAMN04487977_1044</name>
</gene>
<protein>
    <recommendedName>
        <fullName evidence="4">4'-phosphopantetheinyl transferase</fullName>
    </recommendedName>
</protein>
<evidence type="ECO:0000313" key="3">
    <source>
        <dbReference type="Proteomes" id="UP000182360"/>
    </source>
</evidence>